<evidence type="ECO:0000256" key="2">
    <source>
        <dbReference type="ARBA" id="ARBA00007069"/>
    </source>
</evidence>
<dbReference type="Gene3D" id="1.10.3720.10">
    <property type="entry name" value="MetI-like"/>
    <property type="match status" value="1"/>
</dbReference>
<feature type="domain" description="ABC transmembrane type-1" evidence="9">
    <location>
        <begin position="195"/>
        <end position="401"/>
    </location>
</feature>
<evidence type="ECO:0000256" key="4">
    <source>
        <dbReference type="ARBA" id="ARBA00022475"/>
    </source>
</evidence>
<keyword evidence="7 8" id="KW-0472">Membrane</keyword>
<evidence type="ECO:0000256" key="7">
    <source>
        <dbReference type="ARBA" id="ARBA00023136"/>
    </source>
</evidence>
<gene>
    <name evidence="10" type="ORF">GPA22_20665</name>
</gene>
<dbReference type="SUPFAM" id="SSF161098">
    <property type="entry name" value="MetI-like"/>
    <property type="match status" value="1"/>
</dbReference>
<proteinExistence type="inferred from homology"/>
<evidence type="ECO:0000256" key="5">
    <source>
        <dbReference type="ARBA" id="ARBA00022692"/>
    </source>
</evidence>
<sequence>MGDAHVTGGRSLKSKLRRAERMEQVKAYLLILPLFAFLLICFLLPIGALLVKGFTDPTLSDELPRAAAMLREWEPAGGEVPDEEIFATFAKDLAASRPTDGASRVAKRLNIDQPGMRTLILKTANKLDTVEGATWRDKLVSIDSRWGAVATWSTLKYAASPWTLGYYIKALDFTRDERGEIVQQPEGQRLYRDVFVRTAVVSLSVSVICLLLGYPVAYFLAALPARYSNLFMIMVLLPFWTSILVRTTAWVVALQSNGVINALLIRLGVTEDGFALIYNRFGVLVAMTHILLPYAILSLYSVMKGVPVIYVKAARSLGAGPIRAFFQAYFPQTLPGVAAAGMLTFILAVGYYITPAIVGGPSDQLASYYIANHVNTTLNWGLASALASMLLVGVLLLYAVFVRLTGGRGAKLG</sequence>
<comment type="subcellular location">
    <subcellularLocation>
        <location evidence="1 8">Cell membrane</location>
        <topology evidence="1 8">Multi-pass membrane protein</topology>
    </subcellularLocation>
</comment>
<evidence type="ECO:0000313" key="10">
    <source>
        <dbReference type="EMBL" id="NMG46136.1"/>
    </source>
</evidence>
<dbReference type="Pfam" id="PF00528">
    <property type="entry name" value="BPD_transp_1"/>
    <property type="match status" value="1"/>
</dbReference>
<feature type="transmembrane region" description="Helical" evidence="8">
    <location>
        <begin position="227"/>
        <end position="243"/>
    </location>
</feature>
<comment type="caution">
    <text evidence="10">The sequence shown here is derived from an EMBL/GenBank/DDBJ whole genome shotgun (WGS) entry which is preliminary data.</text>
</comment>
<comment type="similarity">
    <text evidence="2">Belongs to the binding-protein-dependent transport system permease family. CysTW subfamily.</text>
</comment>
<keyword evidence="11" id="KW-1185">Reference proteome</keyword>
<keyword evidence="5 8" id="KW-0812">Transmembrane</keyword>
<reference evidence="10 11" key="1">
    <citation type="submission" date="2019-12" db="EMBL/GenBank/DDBJ databases">
        <title>Comparative genomics gives insights into the taxonomy of the Azoarcus-Aromatoleum group and reveals separate origins of nif in the plant-associated Azoarcus and non-plant-associated Aromatoleum sub-groups.</title>
        <authorList>
            <person name="Lafos M."/>
            <person name="Maluk M."/>
            <person name="Batista M."/>
            <person name="Junghare M."/>
            <person name="Carmona M."/>
            <person name="Faoro H."/>
            <person name="Cruz L.M."/>
            <person name="Battistoni F."/>
            <person name="De Souza E."/>
            <person name="Pedrosa F."/>
            <person name="Chen W.-M."/>
            <person name="Poole P.S."/>
            <person name="Dixon R.A."/>
            <person name="James E.K."/>
        </authorList>
    </citation>
    <scope>NUCLEOTIDE SEQUENCE [LARGE SCALE GENOMIC DNA]</scope>
    <source>
        <strain evidence="10 11">Td21</strain>
    </source>
</reference>
<evidence type="ECO:0000256" key="1">
    <source>
        <dbReference type="ARBA" id="ARBA00004651"/>
    </source>
</evidence>
<dbReference type="InterPro" id="IPR035906">
    <property type="entry name" value="MetI-like_sf"/>
</dbReference>
<evidence type="ECO:0000256" key="8">
    <source>
        <dbReference type="RuleBase" id="RU363032"/>
    </source>
</evidence>
<feature type="transmembrane region" description="Helical" evidence="8">
    <location>
        <begin position="281"/>
        <end position="303"/>
    </location>
</feature>
<protein>
    <submittedName>
        <fullName evidence="10">ABC transporter permease subunit</fullName>
    </submittedName>
</protein>
<feature type="transmembrane region" description="Helical" evidence="8">
    <location>
        <begin position="27"/>
        <end position="51"/>
    </location>
</feature>
<dbReference type="PANTHER" id="PTHR42929:SF5">
    <property type="entry name" value="ABC TRANSPORTER PERMEASE PROTEIN"/>
    <property type="match status" value="1"/>
</dbReference>
<feature type="transmembrane region" description="Helical" evidence="8">
    <location>
        <begin position="378"/>
        <end position="401"/>
    </location>
</feature>
<dbReference type="InterPro" id="IPR000515">
    <property type="entry name" value="MetI-like"/>
</dbReference>
<dbReference type="PROSITE" id="PS50928">
    <property type="entry name" value="ABC_TM1"/>
    <property type="match status" value="1"/>
</dbReference>
<dbReference type="CDD" id="cd06261">
    <property type="entry name" value="TM_PBP2"/>
    <property type="match status" value="1"/>
</dbReference>
<evidence type="ECO:0000259" key="9">
    <source>
        <dbReference type="PROSITE" id="PS50928"/>
    </source>
</evidence>
<feature type="transmembrane region" description="Helical" evidence="8">
    <location>
        <begin position="337"/>
        <end position="358"/>
    </location>
</feature>
<name>A0ABX1Q5U4_9RHOO</name>
<evidence type="ECO:0000256" key="3">
    <source>
        <dbReference type="ARBA" id="ARBA00022448"/>
    </source>
</evidence>
<keyword evidence="3 8" id="KW-0813">Transport</keyword>
<dbReference type="PANTHER" id="PTHR42929">
    <property type="entry name" value="INNER MEMBRANE ABC TRANSPORTER PERMEASE PROTEIN YDCU-RELATED-RELATED"/>
    <property type="match status" value="1"/>
</dbReference>
<keyword evidence="6 8" id="KW-1133">Transmembrane helix</keyword>
<keyword evidence="4" id="KW-1003">Cell membrane</keyword>
<organism evidence="10 11">
    <name type="scientific">Aromatoleum toluvorans</name>
    <dbReference type="NCBI Taxonomy" id="92002"/>
    <lineage>
        <taxon>Bacteria</taxon>
        <taxon>Pseudomonadati</taxon>
        <taxon>Pseudomonadota</taxon>
        <taxon>Betaproteobacteria</taxon>
        <taxon>Rhodocyclales</taxon>
        <taxon>Rhodocyclaceae</taxon>
        <taxon>Aromatoleum</taxon>
    </lineage>
</organism>
<feature type="transmembrane region" description="Helical" evidence="8">
    <location>
        <begin position="199"/>
        <end position="220"/>
    </location>
</feature>
<evidence type="ECO:0000313" key="11">
    <source>
        <dbReference type="Proteomes" id="UP000623795"/>
    </source>
</evidence>
<evidence type="ECO:0000256" key="6">
    <source>
        <dbReference type="ARBA" id="ARBA00022989"/>
    </source>
</evidence>
<accession>A0ABX1Q5U4</accession>
<dbReference type="Proteomes" id="UP000623795">
    <property type="component" value="Unassembled WGS sequence"/>
</dbReference>
<dbReference type="EMBL" id="WTVN01000050">
    <property type="protein sequence ID" value="NMG46136.1"/>
    <property type="molecule type" value="Genomic_DNA"/>
</dbReference>